<dbReference type="Proteomes" id="UP000557872">
    <property type="component" value="Unassembled WGS sequence"/>
</dbReference>
<proteinExistence type="predicted"/>
<protein>
    <submittedName>
        <fullName evidence="5">HlyD family efflux transporter periplasmic adaptor subunit</fullName>
    </submittedName>
</protein>
<feature type="coiled-coil region" evidence="3">
    <location>
        <begin position="175"/>
        <end position="202"/>
    </location>
</feature>
<keyword evidence="6" id="KW-1185">Reference proteome</keyword>
<comment type="caution">
    <text evidence="5">The sequence shown here is derived from an EMBL/GenBank/DDBJ whole genome shotgun (WGS) entry which is preliminary data.</text>
</comment>
<dbReference type="Gene3D" id="1.10.287.470">
    <property type="entry name" value="Helix hairpin bin"/>
    <property type="match status" value="2"/>
</dbReference>
<organism evidence="5 6">
    <name type="scientific">Oceaniferula marina</name>
    <dbReference type="NCBI Taxonomy" id="2748318"/>
    <lineage>
        <taxon>Bacteria</taxon>
        <taxon>Pseudomonadati</taxon>
        <taxon>Verrucomicrobiota</taxon>
        <taxon>Verrucomicrobiia</taxon>
        <taxon>Verrucomicrobiales</taxon>
        <taxon>Verrucomicrobiaceae</taxon>
        <taxon>Oceaniferula</taxon>
    </lineage>
</organism>
<dbReference type="SUPFAM" id="SSF111369">
    <property type="entry name" value="HlyD-like secretion proteins"/>
    <property type="match status" value="1"/>
</dbReference>
<evidence type="ECO:0000313" key="6">
    <source>
        <dbReference type="Proteomes" id="UP000557872"/>
    </source>
</evidence>
<dbReference type="Pfam" id="PF25881">
    <property type="entry name" value="HH_YBHG"/>
    <property type="match status" value="1"/>
</dbReference>
<evidence type="ECO:0000256" key="2">
    <source>
        <dbReference type="ARBA" id="ARBA00023054"/>
    </source>
</evidence>
<dbReference type="Gene3D" id="2.40.50.100">
    <property type="match status" value="1"/>
</dbReference>
<name>A0A851GJM3_9BACT</name>
<accession>A0A851GJM3</accession>
<dbReference type="RefSeq" id="WP_178932717.1">
    <property type="nucleotide sequence ID" value="NZ_JACBAZ010000004.1"/>
</dbReference>
<dbReference type="PANTHER" id="PTHR32347:SF29">
    <property type="entry name" value="UPF0194 MEMBRANE PROTEIN YBHG"/>
    <property type="match status" value="1"/>
</dbReference>
<dbReference type="InterPro" id="IPR050465">
    <property type="entry name" value="UPF0194_transport"/>
</dbReference>
<dbReference type="InterPro" id="IPR059052">
    <property type="entry name" value="HH_YbhG-like"/>
</dbReference>
<dbReference type="AlphaFoldDB" id="A0A851GJM3"/>
<dbReference type="PANTHER" id="PTHR32347">
    <property type="entry name" value="EFFLUX SYSTEM COMPONENT YKNX-RELATED"/>
    <property type="match status" value="1"/>
</dbReference>
<comment type="subcellular location">
    <subcellularLocation>
        <location evidence="1">Cell envelope</location>
    </subcellularLocation>
</comment>
<evidence type="ECO:0000256" key="3">
    <source>
        <dbReference type="SAM" id="Coils"/>
    </source>
</evidence>
<feature type="domain" description="YbhG-like alpha-helical hairpin" evidence="4">
    <location>
        <begin position="70"/>
        <end position="196"/>
    </location>
</feature>
<evidence type="ECO:0000313" key="5">
    <source>
        <dbReference type="EMBL" id="NWK56071.1"/>
    </source>
</evidence>
<reference evidence="5 6" key="1">
    <citation type="submission" date="2020-07" db="EMBL/GenBank/DDBJ databases">
        <title>Roseicoccus Jingziensis gen. nov., sp. nov., isolated from coastal seawater.</title>
        <authorList>
            <person name="Feng X."/>
        </authorList>
    </citation>
    <scope>NUCLEOTIDE SEQUENCE [LARGE SCALE GENOMIC DNA]</scope>
    <source>
        <strain evidence="5 6">N1E253</strain>
    </source>
</reference>
<feature type="coiled-coil region" evidence="3">
    <location>
        <begin position="78"/>
        <end position="131"/>
    </location>
</feature>
<keyword evidence="2 3" id="KW-0175">Coiled coil</keyword>
<dbReference type="EMBL" id="JACBAZ010000004">
    <property type="protein sequence ID" value="NWK56071.1"/>
    <property type="molecule type" value="Genomic_DNA"/>
</dbReference>
<gene>
    <name evidence="5" type="ORF">HW115_10655</name>
</gene>
<evidence type="ECO:0000259" key="4">
    <source>
        <dbReference type="Pfam" id="PF25881"/>
    </source>
</evidence>
<sequence length="322" mass="36164">MMSFSIPYLLGGLSLLMLIGPSCSKQREEALGTLEWDRINGRAVDSETIVEIYAKEGEPVERGQKILKLDTRVQEAQVARLRANMEQASWNLQQLQHGYRSEEIARAQAEFEGAQANRKAMEIEYQRKQELKDSTAVSQREVNLSANAYAQSQAKEQAAKEQLNMLKKGYRKEEIEQAKSHLAAAQAELNHAKEQLSRYTVTAERAGLLDSLPFKLGDKPPVGAVVSTILAGKAPWARVYLPAPWLSRIKAGDQVDIMVDGREQPIQGTVRHIESNASFTPYYTLSEEDRSRLSYVTEIDLDPEIAKDFPLGLPVRMLEPHE</sequence>
<evidence type="ECO:0000256" key="1">
    <source>
        <dbReference type="ARBA" id="ARBA00004196"/>
    </source>
</evidence>
<dbReference type="GO" id="GO:0030313">
    <property type="term" value="C:cell envelope"/>
    <property type="evidence" value="ECO:0007669"/>
    <property type="project" value="UniProtKB-SubCell"/>
</dbReference>